<feature type="compositionally biased region" description="Low complexity" evidence="1">
    <location>
        <begin position="215"/>
        <end position="229"/>
    </location>
</feature>
<name>A0ABD1JS77_9TELE</name>
<feature type="domain" description="PDZ" evidence="2">
    <location>
        <begin position="250"/>
        <end position="333"/>
    </location>
</feature>
<evidence type="ECO:0000259" key="2">
    <source>
        <dbReference type="PROSITE" id="PS50106"/>
    </source>
</evidence>
<feature type="region of interest" description="Disordered" evidence="1">
    <location>
        <begin position="459"/>
        <end position="489"/>
    </location>
</feature>
<keyword evidence="4" id="KW-1185">Reference proteome</keyword>
<dbReference type="FunFam" id="2.30.42.10:FF:000058">
    <property type="entry name" value="multiple PDZ domain protein isoform X1"/>
    <property type="match status" value="1"/>
</dbReference>
<dbReference type="InterPro" id="IPR051342">
    <property type="entry name" value="PDZ_scaffold"/>
</dbReference>
<evidence type="ECO:0000313" key="3">
    <source>
        <dbReference type="EMBL" id="KAL2089671.1"/>
    </source>
</evidence>
<dbReference type="InterPro" id="IPR001478">
    <property type="entry name" value="PDZ"/>
</dbReference>
<dbReference type="FunFam" id="2.30.42.10:FF:000038">
    <property type="entry name" value="Multiple PDZ domain protein isoform X1"/>
    <property type="match status" value="1"/>
</dbReference>
<dbReference type="InterPro" id="IPR036034">
    <property type="entry name" value="PDZ_sf"/>
</dbReference>
<feature type="domain" description="PDZ" evidence="2">
    <location>
        <begin position="486"/>
        <end position="572"/>
    </location>
</feature>
<organism evidence="3 4">
    <name type="scientific">Coilia grayii</name>
    <name type="common">Gray's grenadier anchovy</name>
    <dbReference type="NCBI Taxonomy" id="363190"/>
    <lineage>
        <taxon>Eukaryota</taxon>
        <taxon>Metazoa</taxon>
        <taxon>Chordata</taxon>
        <taxon>Craniata</taxon>
        <taxon>Vertebrata</taxon>
        <taxon>Euteleostomi</taxon>
        <taxon>Actinopterygii</taxon>
        <taxon>Neopterygii</taxon>
        <taxon>Teleostei</taxon>
        <taxon>Clupei</taxon>
        <taxon>Clupeiformes</taxon>
        <taxon>Clupeoidei</taxon>
        <taxon>Engraulidae</taxon>
        <taxon>Coilinae</taxon>
        <taxon>Coilia</taxon>
    </lineage>
</organism>
<feature type="domain" description="PDZ" evidence="2">
    <location>
        <begin position="346"/>
        <end position="428"/>
    </location>
</feature>
<feature type="compositionally biased region" description="Polar residues" evidence="1">
    <location>
        <begin position="188"/>
        <end position="207"/>
    </location>
</feature>
<comment type="caution">
    <text evidence="3">The sequence shown here is derived from an EMBL/GenBank/DDBJ whole genome shotgun (WGS) entry which is preliminary data.</text>
</comment>
<dbReference type="CDD" id="cd06672">
    <property type="entry name" value="PDZ8_MUPP1-PDZ7_PATJ-PDZ2_INAD-like"/>
    <property type="match status" value="1"/>
</dbReference>
<dbReference type="PANTHER" id="PTHR19964">
    <property type="entry name" value="MULTIPLE PDZ DOMAIN PROTEIN"/>
    <property type="match status" value="1"/>
</dbReference>
<dbReference type="CDD" id="cd06673">
    <property type="entry name" value="PDZ10_MUPP1-PDZ8_PATJ-like"/>
    <property type="match status" value="1"/>
</dbReference>
<dbReference type="SUPFAM" id="SSF50156">
    <property type="entry name" value="PDZ domain-like"/>
    <property type="match status" value="5"/>
</dbReference>
<reference evidence="3 4" key="1">
    <citation type="submission" date="2024-09" db="EMBL/GenBank/DDBJ databases">
        <title>A chromosome-level genome assembly of Gray's grenadier anchovy, Coilia grayii.</title>
        <authorList>
            <person name="Fu Z."/>
        </authorList>
    </citation>
    <scope>NUCLEOTIDE SEQUENCE [LARGE SCALE GENOMIC DNA]</scope>
    <source>
        <strain evidence="3">G4</strain>
        <tissue evidence="3">Muscle</tissue>
    </source>
</reference>
<sequence>MLPEAIRQRYGELPGELLQVELEKDRQGLGLSLAGNRDRNQMSIFVVGITAGGSAYRDGRIQVGDELLEINDQVLYGRSHQSASAIIKTASLRVNILLIRNKDAISQMAVPAFPTPPPLFFTNEELVSSSHAGHQEEVGKNLEMEESSNLVSLETGKELPEEVQIKTFSKSNLTLIERTKELLDKVPTKTSLKQADSLPSSPQTTSEPPLESLDTSSPASAASPSCTTPDIDHSDKDPTICPILPGQETVIEISKGRSGLGLSIVGGKDTQLDAIIIHEVYEEGAAGRDGRLWAGDQILQVNGVDLRGATHEDAISALRQTPAKVQLTVLRDEARYQDKESLDVFTVELLKKAGRGLGLSIVGKRNGTGVFISDIVRGGAADVDSRLMQGDQILAVDGEDMRQASQETVAATLKCARGRVVLELGRLKAASWVSYQHTTKGSQIKPNTNRSSATYASLAATPTPNTHEPANDKSTKSSGPDSGLRTVELKRGPNDALGISIAGGKGSPLGDIPIFVAMIQANGVAAKTHQLKVGDRIVYINSQPLDGLSHAEVVDTLKNAYGDITLQVIADTNISAIASQVESMSNNISSTASLEAVNAEPETTKPKSITLERGAEGLGFSIVGGFGSPHGDLPIYVKTVFSKGAAAVDGRLKRGDQILSVSGESLEGVTHEQAVSILKKQRGAVTLSVLS</sequence>
<evidence type="ECO:0000313" key="4">
    <source>
        <dbReference type="Proteomes" id="UP001591681"/>
    </source>
</evidence>
<dbReference type="Proteomes" id="UP001591681">
    <property type="component" value="Unassembled WGS sequence"/>
</dbReference>
<gene>
    <name evidence="3" type="ORF">ACEWY4_014359</name>
</gene>
<dbReference type="PROSITE" id="PS50106">
    <property type="entry name" value="PDZ"/>
    <property type="match status" value="5"/>
</dbReference>
<feature type="compositionally biased region" description="Polar residues" evidence="1">
    <location>
        <begin position="459"/>
        <end position="468"/>
    </location>
</feature>
<dbReference type="CDD" id="cd06676">
    <property type="entry name" value="PDZ13_MUPP1-like"/>
    <property type="match status" value="1"/>
</dbReference>
<evidence type="ECO:0000256" key="1">
    <source>
        <dbReference type="SAM" id="MobiDB-lite"/>
    </source>
</evidence>
<dbReference type="PANTHER" id="PTHR19964:SF92">
    <property type="entry name" value="PATJ HOMOLOG"/>
    <property type="match status" value="1"/>
</dbReference>
<feature type="region of interest" description="Disordered" evidence="1">
    <location>
        <begin position="187"/>
        <end position="240"/>
    </location>
</feature>
<feature type="domain" description="PDZ" evidence="2">
    <location>
        <begin position="608"/>
        <end position="691"/>
    </location>
</feature>
<dbReference type="AlphaFoldDB" id="A0ABD1JS77"/>
<accession>A0ABD1JS77</accession>
<dbReference type="Pfam" id="PF00595">
    <property type="entry name" value="PDZ"/>
    <property type="match status" value="5"/>
</dbReference>
<dbReference type="SMART" id="SM00228">
    <property type="entry name" value="PDZ"/>
    <property type="match status" value="5"/>
</dbReference>
<proteinExistence type="predicted"/>
<feature type="domain" description="PDZ" evidence="2">
    <location>
        <begin position="19"/>
        <end position="102"/>
    </location>
</feature>
<protein>
    <recommendedName>
        <fullName evidence="2">PDZ domain-containing protein</fullName>
    </recommendedName>
</protein>
<dbReference type="CDD" id="cd06675">
    <property type="entry name" value="PDZ12_MUPP1-like"/>
    <property type="match status" value="1"/>
</dbReference>
<dbReference type="EMBL" id="JBHFQA010000012">
    <property type="protein sequence ID" value="KAL2089671.1"/>
    <property type="molecule type" value="Genomic_DNA"/>
</dbReference>
<dbReference type="CDD" id="cd06674">
    <property type="entry name" value="PDZ11_MUPP1-PDZ9_PATJ-like"/>
    <property type="match status" value="1"/>
</dbReference>
<dbReference type="Gene3D" id="2.30.42.10">
    <property type="match status" value="5"/>
</dbReference>